<dbReference type="Gene3D" id="3.60.15.30">
    <property type="entry name" value="Metallo-beta-lactamase domain"/>
    <property type="match status" value="1"/>
</dbReference>
<dbReference type="Pfam" id="PF14863">
    <property type="entry name" value="Alkyl_sulf_dimr"/>
    <property type="match status" value="1"/>
</dbReference>
<dbReference type="SUPFAM" id="SSF56281">
    <property type="entry name" value="Metallo-hydrolase/oxidoreductase"/>
    <property type="match status" value="1"/>
</dbReference>
<dbReference type="SMART" id="SM00849">
    <property type="entry name" value="Lactamase_B"/>
    <property type="match status" value="1"/>
</dbReference>
<organism evidence="7 8">
    <name type="scientific">Streptomyces sindenensis</name>
    <dbReference type="NCBI Taxonomy" id="67363"/>
    <lineage>
        <taxon>Bacteria</taxon>
        <taxon>Bacillati</taxon>
        <taxon>Actinomycetota</taxon>
        <taxon>Actinomycetes</taxon>
        <taxon>Kitasatosporales</taxon>
        <taxon>Streptomycetaceae</taxon>
        <taxon>Streptomyces</taxon>
    </lineage>
</organism>
<feature type="domain" description="Metallo-beta-lactamase" evidence="6">
    <location>
        <begin position="120"/>
        <end position="338"/>
    </location>
</feature>
<name>A0ABW6EJZ1_9ACTN</name>
<comment type="caution">
    <text evidence="7">The sequence shown here is derived from an EMBL/GenBank/DDBJ whole genome shotgun (WGS) entry which is preliminary data.</text>
</comment>
<dbReference type="InterPro" id="IPR044097">
    <property type="entry name" value="Bds1/SdsA1_MBL-fold"/>
</dbReference>
<evidence type="ECO:0000256" key="2">
    <source>
        <dbReference type="ARBA" id="ARBA00022801"/>
    </source>
</evidence>
<dbReference type="CDD" id="cd07710">
    <property type="entry name" value="arylsulfatase_Sdsa1-like_MBL-fold"/>
    <property type="match status" value="1"/>
</dbReference>
<dbReference type="Pfam" id="PF00753">
    <property type="entry name" value="Lactamase_B"/>
    <property type="match status" value="1"/>
</dbReference>
<sequence>MALPVTCPPVGVPASRPGGPAVTTAATSPDSSAPGSSSAPDFADRTDFEDADRGLVAGPANAKITAADGRVVWDFDATAFLREDCPDTADPSLWRQSQLCARAGLYEVTEGVHQIRGFDLSNMTLIEGERGVIVVDPLVSQECAAEGLALYRAHRGDRPVTAVVFTHSHIDHFGGTLGVVGPDDDVPIVAPAGFMENSVAENVYAGTAMLRRGAYHTGWQLEPDPRGLTGVGLGFAASTGLPSLLPPTLEVTRTGQEERLDGVLFRFQLTPGTEAPSELNFHLPEHRALCMAENASHNLHNIQTLRGALVRDARIWSRYLTESISLYAADSDVLFASHHWPTWGTERLTAFLSEQRDLYGYLHDQTLRLLNQGHTGIEIAEMIELPPRLARAWHARGYYGSVSHNVKAIYHRYMGWYDGHPASLWEHPPTESAHRYVDCMGGLGAVLTRARAYLDAGDPRFAAQLLKHATFAAPGDSRAKELLAETFERLGYGPECGTWRNNYLMGAQELRHGVKPAPIAADSMSAALSVEQVFDSLAIRVNGPRAWDHSLAVLWRFTDLDTTYRTSLRNGVLVHHPVADGTADSADLTVTLTKPQLLDLLGDLGLDGIEHTGDPGALTVLMSVLDDPDPGFAIVTP</sequence>
<feature type="region of interest" description="Disordered" evidence="5">
    <location>
        <begin position="1"/>
        <end position="45"/>
    </location>
</feature>
<dbReference type="EMBL" id="JBHXOF010000003">
    <property type="protein sequence ID" value="MFD4212711.1"/>
    <property type="molecule type" value="Genomic_DNA"/>
</dbReference>
<evidence type="ECO:0000256" key="1">
    <source>
        <dbReference type="ARBA" id="ARBA00022723"/>
    </source>
</evidence>
<dbReference type="InterPro" id="IPR038536">
    <property type="entry name" value="Alkyl/aryl-sulf_dimr_sf"/>
</dbReference>
<protein>
    <submittedName>
        <fullName evidence="7">Alkyl/aryl-sulfatase</fullName>
    </submittedName>
</protein>
<accession>A0ABW6EJZ1</accession>
<keyword evidence="2" id="KW-0378">Hydrolase</keyword>
<dbReference type="Gene3D" id="1.25.40.880">
    <property type="entry name" value="Alkyl sulfatase, dimerisation domain"/>
    <property type="match status" value="1"/>
</dbReference>
<dbReference type="InterPro" id="IPR052195">
    <property type="entry name" value="Bact_Alkyl/Aryl-Sulfatase"/>
</dbReference>
<comment type="similarity">
    <text evidence="4">Belongs to the metallo-beta-lactamase superfamily. Type III sulfatase family.</text>
</comment>
<keyword evidence="1" id="KW-0479">Metal-binding</keyword>
<dbReference type="Pfam" id="PF14864">
    <property type="entry name" value="Alkyl_sulf_C"/>
    <property type="match status" value="1"/>
</dbReference>
<dbReference type="PANTHER" id="PTHR43223">
    <property type="entry name" value="ALKYL/ARYL-SULFATASE"/>
    <property type="match status" value="1"/>
</dbReference>
<dbReference type="InterPro" id="IPR036866">
    <property type="entry name" value="RibonucZ/Hydroxyglut_hydro"/>
</dbReference>
<dbReference type="PANTHER" id="PTHR43223:SF1">
    <property type="entry name" value="ALKYL_ARYL-SULFATASE BDS1"/>
    <property type="match status" value="1"/>
</dbReference>
<feature type="compositionally biased region" description="Pro residues" evidence="5">
    <location>
        <begin position="1"/>
        <end position="11"/>
    </location>
</feature>
<dbReference type="RefSeq" id="WP_382824395.1">
    <property type="nucleotide sequence ID" value="NZ_JBHXLY010000003.1"/>
</dbReference>
<reference evidence="7 8" key="1">
    <citation type="submission" date="2024-09" db="EMBL/GenBank/DDBJ databases">
        <title>The Natural Products Discovery Center: Release of the First 8490 Sequenced Strains for Exploring Actinobacteria Biosynthetic Diversity.</title>
        <authorList>
            <person name="Kalkreuter E."/>
            <person name="Kautsar S.A."/>
            <person name="Yang D."/>
            <person name="Bader C.D."/>
            <person name="Teijaro C.N."/>
            <person name="Fluegel L."/>
            <person name="Davis C.M."/>
            <person name="Simpson J.R."/>
            <person name="Lauterbach L."/>
            <person name="Steele A.D."/>
            <person name="Gui C."/>
            <person name="Meng S."/>
            <person name="Li G."/>
            <person name="Viehrig K."/>
            <person name="Ye F."/>
            <person name="Su P."/>
            <person name="Kiefer A.F."/>
            <person name="Nichols A."/>
            <person name="Cepeda A.J."/>
            <person name="Yan W."/>
            <person name="Fan B."/>
            <person name="Jiang Y."/>
            <person name="Adhikari A."/>
            <person name="Zheng C.-J."/>
            <person name="Schuster L."/>
            <person name="Cowan T.M."/>
            <person name="Smanski M.J."/>
            <person name="Chevrette M.G."/>
            <person name="De Carvalho L.P.S."/>
            <person name="Shen B."/>
        </authorList>
    </citation>
    <scope>NUCLEOTIDE SEQUENCE [LARGE SCALE GENOMIC DNA]</scope>
    <source>
        <strain evidence="7 8">NPDC058546</strain>
    </source>
</reference>
<dbReference type="Gene3D" id="3.30.1050.10">
    <property type="entry name" value="SCP2 sterol-binding domain"/>
    <property type="match status" value="1"/>
</dbReference>
<dbReference type="Proteomes" id="UP001598251">
    <property type="component" value="Unassembled WGS sequence"/>
</dbReference>
<evidence type="ECO:0000313" key="7">
    <source>
        <dbReference type="EMBL" id="MFD4212711.1"/>
    </source>
</evidence>
<gene>
    <name evidence="7" type="ORF">ACFWSS_07340</name>
</gene>
<dbReference type="SUPFAM" id="SSF55718">
    <property type="entry name" value="SCP-like"/>
    <property type="match status" value="1"/>
</dbReference>
<dbReference type="InterPro" id="IPR029228">
    <property type="entry name" value="Alkyl_sulf_dimr"/>
</dbReference>
<dbReference type="InterPro" id="IPR036527">
    <property type="entry name" value="SCP2_sterol-bd_dom_sf"/>
</dbReference>
<feature type="compositionally biased region" description="Low complexity" evidence="5">
    <location>
        <begin position="20"/>
        <end position="41"/>
    </location>
</feature>
<keyword evidence="8" id="KW-1185">Reference proteome</keyword>
<evidence type="ECO:0000259" key="6">
    <source>
        <dbReference type="SMART" id="SM00849"/>
    </source>
</evidence>
<proteinExistence type="inferred from homology"/>
<dbReference type="InterPro" id="IPR001279">
    <property type="entry name" value="Metallo-B-lactamas"/>
</dbReference>
<evidence type="ECO:0000313" key="8">
    <source>
        <dbReference type="Proteomes" id="UP001598251"/>
    </source>
</evidence>
<evidence type="ECO:0000256" key="3">
    <source>
        <dbReference type="ARBA" id="ARBA00022833"/>
    </source>
</evidence>
<evidence type="ECO:0000256" key="4">
    <source>
        <dbReference type="ARBA" id="ARBA00033751"/>
    </source>
</evidence>
<keyword evidence="3" id="KW-0862">Zinc</keyword>
<dbReference type="InterPro" id="IPR029229">
    <property type="entry name" value="Alkyl_sulf_C"/>
</dbReference>
<evidence type="ECO:0000256" key="5">
    <source>
        <dbReference type="SAM" id="MobiDB-lite"/>
    </source>
</evidence>